<dbReference type="PIRSF" id="PIRSF038991">
    <property type="entry name" value="Protein_AbrB"/>
    <property type="match status" value="1"/>
</dbReference>
<dbReference type="EMBL" id="FQXJ01000013">
    <property type="protein sequence ID" value="SHI25535.1"/>
    <property type="molecule type" value="Genomic_DNA"/>
</dbReference>
<dbReference type="PANTHER" id="PTHR38457">
    <property type="entry name" value="REGULATOR ABRB-RELATED"/>
    <property type="match status" value="1"/>
</dbReference>
<reference evidence="3" key="1">
    <citation type="submission" date="2016-11" db="EMBL/GenBank/DDBJ databases">
        <authorList>
            <person name="Varghese N."/>
            <person name="Submissions S."/>
        </authorList>
    </citation>
    <scope>NUCLEOTIDE SEQUENCE [LARGE SCALE GENOMIC DNA]</scope>
    <source>
        <strain evidence="3">DSM 15449</strain>
    </source>
</reference>
<evidence type="ECO:0008006" key="4">
    <source>
        <dbReference type="Google" id="ProtNLM"/>
    </source>
</evidence>
<dbReference type="RefSeq" id="WP_073030937.1">
    <property type="nucleotide sequence ID" value="NZ_FQXJ01000013.1"/>
</dbReference>
<dbReference type="STRING" id="1121420.SAMN02746098_03436"/>
<keyword evidence="1" id="KW-1133">Transmembrane helix</keyword>
<dbReference type="GO" id="GO:0016020">
    <property type="term" value="C:membrane"/>
    <property type="evidence" value="ECO:0007669"/>
    <property type="project" value="InterPro"/>
</dbReference>
<dbReference type="PANTHER" id="PTHR38457:SF1">
    <property type="entry name" value="REGULATOR ABRB-RELATED"/>
    <property type="match status" value="1"/>
</dbReference>
<dbReference type="Proteomes" id="UP000183954">
    <property type="component" value="Unassembled WGS sequence"/>
</dbReference>
<feature type="transmembrane region" description="Helical" evidence="1">
    <location>
        <begin position="189"/>
        <end position="205"/>
    </location>
</feature>
<dbReference type="Pfam" id="PF05145">
    <property type="entry name" value="AbrB"/>
    <property type="match status" value="1"/>
</dbReference>
<dbReference type="InterPro" id="IPR017516">
    <property type="entry name" value="AbrB_dup"/>
</dbReference>
<protein>
    <recommendedName>
        <fullName evidence="4">Membrane protein AbrB duplication</fullName>
    </recommendedName>
</protein>
<feature type="transmembrane region" description="Helical" evidence="1">
    <location>
        <begin position="327"/>
        <end position="344"/>
    </location>
</feature>
<feature type="transmembrane region" description="Helical" evidence="1">
    <location>
        <begin position="7"/>
        <end position="24"/>
    </location>
</feature>
<feature type="transmembrane region" description="Helical" evidence="1">
    <location>
        <begin position="82"/>
        <end position="104"/>
    </location>
</feature>
<proteinExistence type="predicted"/>
<feature type="transmembrane region" description="Helical" evidence="1">
    <location>
        <begin position="239"/>
        <end position="257"/>
    </location>
</feature>
<evidence type="ECO:0000256" key="1">
    <source>
        <dbReference type="SAM" id="Phobius"/>
    </source>
</evidence>
<dbReference type="OrthoDB" id="5460360at2"/>
<dbReference type="GO" id="GO:0010468">
    <property type="term" value="P:regulation of gene expression"/>
    <property type="evidence" value="ECO:0007669"/>
    <property type="project" value="InterPro"/>
</dbReference>
<dbReference type="NCBIfam" id="TIGR03082">
    <property type="entry name" value="Gneg_AbrB_dup"/>
    <property type="match status" value="2"/>
</dbReference>
<feature type="transmembrane region" description="Helical" evidence="1">
    <location>
        <begin position="137"/>
        <end position="159"/>
    </location>
</feature>
<evidence type="ECO:0000313" key="3">
    <source>
        <dbReference type="Proteomes" id="UP000183954"/>
    </source>
</evidence>
<feature type="transmembrane region" description="Helical" evidence="1">
    <location>
        <begin position="30"/>
        <end position="48"/>
    </location>
</feature>
<dbReference type="InterPro" id="IPR007820">
    <property type="entry name" value="AbrB_fam"/>
</dbReference>
<feature type="transmembrane region" description="Helical" evidence="1">
    <location>
        <begin position="211"/>
        <end position="227"/>
    </location>
</feature>
<name>A0A1M5ZMF9_9FIRM</name>
<gene>
    <name evidence="2" type="ORF">SAMN02746098_03436</name>
</gene>
<keyword evidence="1" id="KW-0472">Membrane</keyword>
<sequence length="345" mass="36990">MNLIAQVGMIIGLALVSYWVFTMLHLPAPAILGPMVLIGACQILGAGLHELPMSMINGFQIIIGLSGGAKINHKNVRNIKNIWKVSLVIAVYTLASTAVFTFLIRSFTNDFATALFSAAPGGITEMTVMALSYDSEVAIVSTFQFVRLIVIVSLIPVIAKYVKGKHIPSEIDGSQVLTVAKSDYTLRRILIYVAGITGGVILLAVGFPGGGVIGAMLTVGFVNVLLCEEYKFPGKVMKFALIGVGVTIGLEFSPAMIQKIQEMMLPIAGYSLIVVLGNLMVGWFIRYTTHWDTITCILGSAPGGLSQMLVVGEEMEADMLKISIMQLVRVLTIILSIPIIAALLT</sequence>
<accession>A0A1M5ZMF9</accession>
<organism evidence="2 3">
    <name type="scientific">Desulfosporosinus lacus DSM 15449</name>
    <dbReference type="NCBI Taxonomy" id="1121420"/>
    <lineage>
        <taxon>Bacteria</taxon>
        <taxon>Bacillati</taxon>
        <taxon>Bacillota</taxon>
        <taxon>Clostridia</taxon>
        <taxon>Eubacteriales</taxon>
        <taxon>Desulfitobacteriaceae</taxon>
        <taxon>Desulfosporosinus</taxon>
    </lineage>
</organism>
<evidence type="ECO:0000313" key="2">
    <source>
        <dbReference type="EMBL" id="SHI25535.1"/>
    </source>
</evidence>
<keyword evidence="3" id="KW-1185">Reference proteome</keyword>
<feature type="transmembrane region" description="Helical" evidence="1">
    <location>
        <begin position="263"/>
        <end position="285"/>
    </location>
</feature>
<dbReference type="AlphaFoldDB" id="A0A1M5ZMF9"/>
<keyword evidence="1" id="KW-0812">Transmembrane</keyword>